<proteinExistence type="predicted"/>
<dbReference type="InParanoid" id="A0A2P5ESS7"/>
<keyword evidence="7" id="KW-1185">Reference proteome</keyword>
<dbReference type="GO" id="GO:0005975">
    <property type="term" value="P:carbohydrate metabolic process"/>
    <property type="evidence" value="ECO:0007669"/>
    <property type="project" value="InterPro"/>
</dbReference>
<evidence type="ECO:0000256" key="3">
    <source>
        <dbReference type="ARBA" id="ARBA00022801"/>
    </source>
</evidence>
<dbReference type="Pfam" id="PF02027">
    <property type="entry name" value="RolB_RolC"/>
    <property type="match status" value="1"/>
</dbReference>
<dbReference type="EMBL" id="JXTC01000104">
    <property type="protein sequence ID" value="PON88604.1"/>
    <property type="molecule type" value="Genomic_DNA"/>
</dbReference>
<keyword evidence="3 6" id="KW-0378">Hydrolase</keyword>
<feature type="domain" description="Cytokinin glycosidase" evidence="5">
    <location>
        <begin position="44"/>
        <end position="177"/>
    </location>
</feature>
<sequence>MAEELCALFQTFDLWEIKEHFDLESALEKYRSSLRDFCDVMDTSEERVDQNSALLFLYMDCPIMATCLARNCLVFNNRNGRVRVTSLPPYLKDVTFYEICKKLRALGGGVVINYDDPMQSAYFAALVPSNRFQKADEMTVLTFISNSLVFDVYTRRFHMGDIGPYSFSYDIVAHGYCVFRY</sequence>
<evidence type="ECO:0000259" key="5">
    <source>
        <dbReference type="Pfam" id="PF02027"/>
    </source>
</evidence>
<dbReference type="GO" id="GO:0008422">
    <property type="term" value="F:beta-glucosidase activity"/>
    <property type="evidence" value="ECO:0007669"/>
    <property type="project" value="InterPro"/>
</dbReference>
<name>A0A2P5ESS7_TREOI</name>
<evidence type="ECO:0000313" key="6">
    <source>
        <dbReference type="EMBL" id="PON88604.1"/>
    </source>
</evidence>
<dbReference type="Proteomes" id="UP000237000">
    <property type="component" value="Unassembled WGS sequence"/>
</dbReference>
<dbReference type="InterPro" id="IPR006065">
    <property type="entry name" value="Glyco_hydro_41"/>
</dbReference>
<evidence type="ECO:0000256" key="4">
    <source>
        <dbReference type="ARBA" id="ARBA00023295"/>
    </source>
</evidence>
<protein>
    <submittedName>
        <fullName evidence="6">Glycoside hydrolase</fullName>
    </submittedName>
</protein>
<keyword evidence="4" id="KW-0326">Glycosidase</keyword>
<accession>A0A2P5ESS7</accession>
<evidence type="ECO:0000256" key="1">
    <source>
        <dbReference type="ARBA" id="ARBA00002377"/>
    </source>
</evidence>
<dbReference type="AlphaFoldDB" id="A0A2P5ESS7"/>
<dbReference type="OrthoDB" id="10448038at2759"/>
<dbReference type="GO" id="GO:0009691">
    <property type="term" value="P:cytokinin biosynthetic process"/>
    <property type="evidence" value="ECO:0007669"/>
    <property type="project" value="UniProtKB-KW"/>
</dbReference>
<reference evidence="7" key="1">
    <citation type="submission" date="2016-06" db="EMBL/GenBank/DDBJ databases">
        <title>Parallel loss of symbiosis genes in relatives of nitrogen-fixing non-legume Parasponia.</title>
        <authorList>
            <person name="Van Velzen R."/>
            <person name="Holmer R."/>
            <person name="Bu F."/>
            <person name="Rutten L."/>
            <person name="Van Zeijl A."/>
            <person name="Liu W."/>
            <person name="Santuari L."/>
            <person name="Cao Q."/>
            <person name="Sharma T."/>
            <person name="Shen D."/>
            <person name="Roswanjaya Y."/>
            <person name="Wardhani T."/>
            <person name="Kalhor M.S."/>
            <person name="Jansen J."/>
            <person name="Van den Hoogen J."/>
            <person name="Gungor B."/>
            <person name="Hartog M."/>
            <person name="Hontelez J."/>
            <person name="Verver J."/>
            <person name="Yang W.-C."/>
            <person name="Schijlen E."/>
            <person name="Repin R."/>
            <person name="Schilthuizen M."/>
            <person name="Schranz E."/>
            <person name="Heidstra R."/>
            <person name="Miyata K."/>
            <person name="Fedorova E."/>
            <person name="Kohlen W."/>
            <person name="Bisseling T."/>
            <person name="Smit S."/>
            <person name="Geurts R."/>
        </authorList>
    </citation>
    <scope>NUCLEOTIDE SEQUENCE [LARGE SCALE GENOMIC DNA]</scope>
    <source>
        <strain evidence="7">cv. RG33-2</strain>
    </source>
</reference>
<dbReference type="PRINTS" id="PR00746">
    <property type="entry name" value="GLHYDRLASE41"/>
</dbReference>
<evidence type="ECO:0000313" key="7">
    <source>
        <dbReference type="Proteomes" id="UP000237000"/>
    </source>
</evidence>
<keyword evidence="2" id="KW-0203">Cytokinin biosynthesis</keyword>
<gene>
    <name evidence="6" type="ORF">TorRG33x02_156690</name>
</gene>
<dbReference type="InterPro" id="IPR006064">
    <property type="entry name" value="Glycosidase"/>
</dbReference>
<evidence type="ECO:0000256" key="2">
    <source>
        <dbReference type="ARBA" id="ARBA00022712"/>
    </source>
</evidence>
<organism evidence="6 7">
    <name type="scientific">Trema orientale</name>
    <name type="common">Charcoal tree</name>
    <name type="synonym">Celtis orientalis</name>
    <dbReference type="NCBI Taxonomy" id="63057"/>
    <lineage>
        <taxon>Eukaryota</taxon>
        <taxon>Viridiplantae</taxon>
        <taxon>Streptophyta</taxon>
        <taxon>Embryophyta</taxon>
        <taxon>Tracheophyta</taxon>
        <taxon>Spermatophyta</taxon>
        <taxon>Magnoliopsida</taxon>
        <taxon>eudicotyledons</taxon>
        <taxon>Gunneridae</taxon>
        <taxon>Pentapetalae</taxon>
        <taxon>rosids</taxon>
        <taxon>fabids</taxon>
        <taxon>Rosales</taxon>
        <taxon>Cannabaceae</taxon>
        <taxon>Trema</taxon>
    </lineage>
</organism>
<comment type="caution">
    <text evidence="6">The sequence shown here is derived from an EMBL/GenBank/DDBJ whole genome shotgun (WGS) entry which is preliminary data.</text>
</comment>
<comment type="function">
    <text evidence="1">Hydrolyzes cytokinin glucosides thus liberating free cytokinins.</text>
</comment>